<feature type="region of interest" description="Disordered" evidence="1">
    <location>
        <begin position="1"/>
        <end position="38"/>
    </location>
</feature>
<accession>A0A7J7ZQT7</accession>
<evidence type="ECO:0000313" key="3">
    <source>
        <dbReference type="Proteomes" id="UP000585614"/>
    </source>
</evidence>
<feature type="compositionally biased region" description="Polar residues" evidence="1">
    <location>
        <begin position="17"/>
        <end position="30"/>
    </location>
</feature>
<sequence length="190" mass="21228">MYSSGSRGDVLGPKEQAGTQISSAHSSSQAPKDLCNHSFNKTHDNKDWHPHWWQMALLRISALPRPNAWCSPEPQPQGCFWFPTSSLTDRPFPAKPPHPLLLSPSTDIDQGWNYHPFSARPVIKAAVYREGHGDRGELALEPRFQRAKESPPGFCEPPPLPEQLTLRPVEMTSQVSSSLQTLEQQLSGKE</sequence>
<evidence type="ECO:0000313" key="2">
    <source>
        <dbReference type="EMBL" id="KAF6376415.1"/>
    </source>
</evidence>
<name>A0A7J7ZQT7_RHIFE</name>
<feature type="region of interest" description="Disordered" evidence="1">
    <location>
        <begin position="171"/>
        <end position="190"/>
    </location>
</feature>
<gene>
    <name evidence="2" type="ORF">mRhiFer1_009606</name>
</gene>
<protein>
    <submittedName>
        <fullName evidence="2">Uncharacterized protein</fullName>
    </submittedName>
</protein>
<feature type="compositionally biased region" description="Low complexity" evidence="1">
    <location>
        <begin position="173"/>
        <end position="190"/>
    </location>
</feature>
<reference evidence="2 3" key="1">
    <citation type="journal article" date="2020" name="Nature">
        <title>Six reference-quality genomes reveal evolution of bat adaptations.</title>
        <authorList>
            <person name="Jebb D."/>
            <person name="Huang Z."/>
            <person name="Pippel M."/>
            <person name="Hughes G.M."/>
            <person name="Lavrichenko K."/>
            <person name="Devanna P."/>
            <person name="Winkler S."/>
            <person name="Jermiin L.S."/>
            <person name="Skirmuntt E.C."/>
            <person name="Katzourakis A."/>
            <person name="Burkitt-Gray L."/>
            <person name="Ray D.A."/>
            <person name="Sullivan K.A.M."/>
            <person name="Roscito J.G."/>
            <person name="Kirilenko B.M."/>
            <person name="Davalos L.M."/>
            <person name="Corthals A.P."/>
            <person name="Power M.L."/>
            <person name="Jones G."/>
            <person name="Ransome R.D."/>
            <person name="Dechmann D.K.N."/>
            <person name="Locatelli A.G."/>
            <person name="Puechmaille S.J."/>
            <person name="Fedrigo O."/>
            <person name="Jarvis E.D."/>
            <person name="Hiller M."/>
            <person name="Vernes S.C."/>
            <person name="Myers E.W."/>
            <person name="Teeling E.C."/>
        </authorList>
    </citation>
    <scope>NUCLEOTIDE SEQUENCE [LARGE SCALE GENOMIC DNA]</scope>
    <source>
        <strain evidence="2">MRhiFer1</strain>
        <tissue evidence="2">Lung</tissue>
    </source>
</reference>
<dbReference type="AlphaFoldDB" id="A0A7J7ZQT7"/>
<dbReference type="EMBL" id="JACAGC010000003">
    <property type="protein sequence ID" value="KAF6376415.1"/>
    <property type="molecule type" value="Genomic_DNA"/>
</dbReference>
<organism evidence="2 3">
    <name type="scientific">Rhinolophus ferrumequinum</name>
    <name type="common">Greater horseshoe bat</name>
    <dbReference type="NCBI Taxonomy" id="59479"/>
    <lineage>
        <taxon>Eukaryota</taxon>
        <taxon>Metazoa</taxon>
        <taxon>Chordata</taxon>
        <taxon>Craniata</taxon>
        <taxon>Vertebrata</taxon>
        <taxon>Euteleostomi</taxon>
        <taxon>Mammalia</taxon>
        <taxon>Eutheria</taxon>
        <taxon>Laurasiatheria</taxon>
        <taxon>Chiroptera</taxon>
        <taxon>Yinpterochiroptera</taxon>
        <taxon>Rhinolophoidea</taxon>
        <taxon>Rhinolophidae</taxon>
        <taxon>Rhinolophinae</taxon>
        <taxon>Rhinolophus</taxon>
    </lineage>
</organism>
<comment type="caution">
    <text evidence="2">The sequence shown here is derived from an EMBL/GenBank/DDBJ whole genome shotgun (WGS) entry which is preliminary data.</text>
</comment>
<dbReference type="Proteomes" id="UP000585614">
    <property type="component" value="Unassembled WGS sequence"/>
</dbReference>
<evidence type="ECO:0000256" key="1">
    <source>
        <dbReference type="SAM" id="MobiDB-lite"/>
    </source>
</evidence>
<proteinExistence type="predicted"/>